<dbReference type="Proteomes" id="UP001500469">
    <property type="component" value="Unassembled WGS sequence"/>
</dbReference>
<dbReference type="SUPFAM" id="SSF53756">
    <property type="entry name" value="UDP-Glycosyltransferase/glycogen phosphorylase"/>
    <property type="match status" value="1"/>
</dbReference>
<sequence length="319" mass="36886">MNKEKVLILGKTPLPIGGVTVHVDRLLFHLKQNNILFDFVELIPSNFFSILKFFFAAKSVHLHTSNVYIRFIFSFLCKCFSKRFDYTLHGDLNRYKSKFKNYLDFLTIKFSYRPILLNSKSYFKALSINSNAELISSFLPPNLDNEVLDYQIFSTIVDLKARFFRVFCTNAFNLAYDKDSVEIYGIFDLIDSFVVLPDFLLVVSDPSGAYSRYINENNIAIGNNVYFISVPHSFYRVIELSDVCIRNTSTDGDSLSVKESLYLNKFTFCTDVVSRPVGCILYSRGSFLELVIGFDFTNRIRVDTTKLFEIQKIIQIYTI</sequence>
<keyword evidence="2" id="KW-1185">Reference proteome</keyword>
<proteinExistence type="predicted"/>
<organism evidence="1 2">
    <name type="scientific">Algoriphagus jejuensis</name>
    <dbReference type="NCBI Taxonomy" id="419934"/>
    <lineage>
        <taxon>Bacteria</taxon>
        <taxon>Pseudomonadati</taxon>
        <taxon>Bacteroidota</taxon>
        <taxon>Cytophagia</taxon>
        <taxon>Cytophagales</taxon>
        <taxon>Cyclobacteriaceae</taxon>
        <taxon>Algoriphagus</taxon>
    </lineage>
</organism>
<name>A0ABP3YML0_9BACT</name>
<dbReference type="RefSeq" id="WP_343855208.1">
    <property type="nucleotide sequence ID" value="NZ_BAAAFI010000049.1"/>
</dbReference>
<protein>
    <recommendedName>
        <fullName evidence="3">Glycosyltransferase involved in cell wall biosynthesis</fullName>
    </recommendedName>
</protein>
<evidence type="ECO:0000313" key="2">
    <source>
        <dbReference type="Proteomes" id="UP001500469"/>
    </source>
</evidence>
<comment type="caution">
    <text evidence="1">The sequence shown here is derived from an EMBL/GenBank/DDBJ whole genome shotgun (WGS) entry which is preliminary data.</text>
</comment>
<accession>A0ABP3YML0</accession>
<evidence type="ECO:0000313" key="1">
    <source>
        <dbReference type="EMBL" id="GAA0881352.1"/>
    </source>
</evidence>
<gene>
    <name evidence="1" type="ORF">GCM10009119_43220</name>
</gene>
<reference evidence="2" key="1">
    <citation type="journal article" date="2019" name="Int. J. Syst. Evol. Microbiol.">
        <title>The Global Catalogue of Microorganisms (GCM) 10K type strain sequencing project: providing services to taxonomists for standard genome sequencing and annotation.</title>
        <authorList>
            <consortium name="The Broad Institute Genomics Platform"/>
            <consortium name="The Broad Institute Genome Sequencing Center for Infectious Disease"/>
            <person name="Wu L."/>
            <person name="Ma J."/>
        </authorList>
    </citation>
    <scope>NUCLEOTIDE SEQUENCE [LARGE SCALE GENOMIC DNA]</scope>
    <source>
        <strain evidence="2">JCM 16112</strain>
    </source>
</reference>
<evidence type="ECO:0008006" key="3">
    <source>
        <dbReference type="Google" id="ProtNLM"/>
    </source>
</evidence>
<dbReference type="EMBL" id="BAAAFI010000049">
    <property type="protein sequence ID" value="GAA0881352.1"/>
    <property type="molecule type" value="Genomic_DNA"/>
</dbReference>